<proteinExistence type="predicted"/>
<dbReference type="EMBL" id="JBHMCF010000014">
    <property type="protein sequence ID" value="MFB9471737.1"/>
    <property type="molecule type" value="Genomic_DNA"/>
</dbReference>
<comment type="caution">
    <text evidence="1">The sequence shown here is derived from an EMBL/GenBank/DDBJ whole genome shotgun (WGS) entry which is preliminary data.</text>
</comment>
<accession>A0ABV5NNC7</accession>
<name>A0ABV5NNC7_9ACTN</name>
<sequence length="78" mass="7704">MDQALAGVLEAVSAASLALALRKAMSMACQGDRQGLAACLEALTPDQLLEVAAAARLLSAAAGQALSEKPADQAPGGL</sequence>
<evidence type="ECO:0008006" key="3">
    <source>
        <dbReference type="Google" id="ProtNLM"/>
    </source>
</evidence>
<gene>
    <name evidence="1" type="ORF">ACFFR3_19625</name>
</gene>
<evidence type="ECO:0000313" key="2">
    <source>
        <dbReference type="Proteomes" id="UP001589568"/>
    </source>
</evidence>
<protein>
    <recommendedName>
        <fullName evidence="3">ANTAR domain-containing protein</fullName>
    </recommendedName>
</protein>
<reference evidence="1 2" key="1">
    <citation type="submission" date="2024-09" db="EMBL/GenBank/DDBJ databases">
        <authorList>
            <person name="Sun Q."/>
            <person name="Mori K."/>
        </authorList>
    </citation>
    <scope>NUCLEOTIDE SEQUENCE [LARGE SCALE GENOMIC DNA]</scope>
    <source>
        <strain evidence="1 2">JCM 3324</strain>
    </source>
</reference>
<keyword evidence="2" id="KW-1185">Reference proteome</keyword>
<dbReference type="RefSeq" id="WP_345408740.1">
    <property type="nucleotide sequence ID" value="NZ_BAAAXS010000001.1"/>
</dbReference>
<organism evidence="1 2">
    <name type="scientific">Nonomuraea salmonea</name>
    <dbReference type="NCBI Taxonomy" id="46181"/>
    <lineage>
        <taxon>Bacteria</taxon>
        <taxon>Bacillati</taxon>
        <taxon>Actinomycetota</taxon>
        <taxon>Actinomycetes</taxon>
        <taxon>Streptosporangiales</taxon>
        <taxon>Streptosporangiaceae</taxon>
        <taxon>Nonomuraea</taxon>
    </lineage>
</organism>
<dbReference type="Proteomes" id="UP001589568">
    <property type="component" value="Unassembled WGS sequence"/>
</dbReference>
<evidence type="ECO:0000313" key="1">
    <source>
        <dbReference type="EMBL" id="MFB9471737.1"/>
    </source>
</evidence>